<comment type="caution">
    <text evidence="1">The sequence shown here is derived from an EMBL/GenBank/DDBJ whole genome shotgun (WGS) entry which is preliminary data.</text>
</comment>
<evidence type="ECO:0000313" key="1">
    <source>
        <dbReference type="EMBL" id="PON93374.1"/>
    </source>
</evidence>
<proteinExistence type="predicted"/>
<reference evidence="2" key="1">
    <citation type="submission" date="2016-06" db="EMBL/GenBank/DDBJ databases">
        <title>Parallel loss of symbiosis genes in relatives of nitrogen-fixing non-legume Parasponia.</title>
        <authorList>
            <person name="Van Velzen R."/>
            <person name="Holmer R."/>
            <person name="Bu F."/>
            <person name="Rutten L."/>
            <person name="Van Zeijl A."/>
            <person name="Liu W."/>
            <person name="Santuari L."/>
            <person name="Cao Q."/>
            <person name="Sharma T."/>
            <person name="Shen D."/>
            <person name="Roswanjaya Y."/>
            <person name="Wardhani T."/>
            <person name="Kalhor M.S."/>
            <person name="Jansen J."/>
            <person name="Van den Hoogen J."/>
            <person name="Gungor B."/>
            <person name="Hartog M."/>
            <person name="Hontelez J."/>
            <person name="Verver J."/>
            <person name="Yang W.-C."/>
            <person name="Schijlen E."/>
            <person name="Repin R."/>
            <person name="Schilthuizen M."/>
            <person name="Schranz E."/>
            <person name="Heidstra R."/>
            <person name="Miyata K."/>
            <person name="Fedorova E."/>
            <person name="Kohlen W."/>
            <person name="Bisseling T."/>
            <person name="Smit S."/>
            <person name="Geurts R."/>
        </authorList>
    </citation>
    <scope>NUCLEOTIDE SEQUENCE [LARGE SCALE GENOMIC DNA]</scope>
    <source>
        <strain evidence="2">cv. RG33-2</strain>
    </source>
</reference>
<organism evidence="1 2">
    <name type="scientific">Trema orientale</name>
    <name type="common">Charcoal tree</name>
    <name type="synonym">Celtis orientalis</name>
    <dbReference type="NCBI Taxonomy" id="63057"/>
    <lineage>
        <taxon>Eukaryota</taxon>
        <taxon>Viridiplantae</taxon>
        <taxon>Streptophyta</taxon>
        <taxon>Embryophyta</taxon>
        <taxon>Tracheophyta</taxon>
        <taxon>Spermatophyta</taxon>
        <taxon>Magnoliopsida</taxon>
        <taxon>eudicotyledons</taxon>
        <taxon>Gunneridae</taxon>
        <taxon>Pentapetalae</taxon>
        <taxon>rosids</taxon>
        <taxon>fabids</taxon>
        <taxon>Rosales</taxon>
        <taxon>Cannabaceae</taxon>
        <taxon>Trema</taxon>
    </lineage>
</organism>
<gene>
    <name evidence="1" type="ORF">TorRG33x02_109450</name>
</gene>
<dbReference type="Proteomes" id="UP000237000">
    <property type="component" value="Unassembled WGS sequence"/>
</dbReference>
<name>A0A2P5F6F6_TREOI</name>
<feature type="non-terminal residue" evidence="1">
    <location>
        <position position="1"/>
    </location>
</feature>
<dbReference type="EMBL" id="JXTC01000059">
    <property type="protein sequence ID" value="PON93374.1"/>
    <property type="molecule type" value="Genomic_DNA"/>
</dbReference>
<dbReference type="AlphaFoldDB" id="A0A2P5F6F6"/>
<protein>
    <submittedName>
        <fullName evidence="1">Uncharacterized protein</fullName>
    </submittedName>
</protein>
<evidence type="ECO:0000313" key="2">
    <source>
        <dbReference type="Proteomes" id="UP000237000"/>
    </source>
</evidence>
<dbReference type="InParanoid" id="A0A2P5F6F6"/>
<accession>A0A2P5F6F6</accession>
<keyword evidence="2" id="KW-1185">Reference proteome</keyword>
<sequence>VDEILVVGHFPEPPPFGWTPKGDVHFLKPPPFGWNPKGDVEARTFDLTFSKCEKALR</sequence>